<dbReference type="EMBL" id="JABBWG010000036">
    <property type="protein sequence ID" value="KAG1808892.1"/>
    <property type="molecule type" value="Genomic_DNA"/>
</dbReference>
<dbReference type="GO" id="GO:0043657">
    <property type="term" value="C:host cell"/>
    <property type="evidence" value="ECO:0007669"/>
    <property type="project" value="UniProtKB-SubCell"/>
</dbReference>
<evidence type="ECO:0000259" key="4">
    <source>
        <dbReference type="Pfam" id="PF20147"/>
    </source>
</evidence>
<proteinExistence type="predicted"/>
<evidence type="ECO:0000256" key="1">
    <source>
        <dbReference type="ARBA" id="ARBA00004340"/>
    </source>
</evidence>
<comment type="subcellular location">
    <subcellularLocation>
        <location evidence="1">Host cell</location>
    </subcellularLocation>
    <subcellularLocation>
        <location evidence="2">Secreted</location>
    </subcellularLocation>
</comment>
<feature type="domain" description="Crinkler effector protein N-terminal" evidence="4">
    <location>
        <begin position="123"/>
        <end position="223"/>
    </location>
</feature>
<evidence type="ECO:0000313" key="6">
    <source>
        <dbReference type="Proteomes" id="UP000807769"/>
    </source>
</evidence>
<dbReference type="AlphaFoldDB" id="A0A9P7E1Q1"/>
<dbReference type="Proteomes" id="UP000807769">
    <property type="component" value="Unassembled WGS sequence"/>
</dbReference>
<evidence type="ECO:0000256" key="3">
    <source>
        <dbReference type="ARBA" id="ARBA00022525"/>
    </source>
</evidence>
<accession>A0A9P7E1Q1</accession>
<evidence type="ECO:0000256" key="2">
    <source>
        <dbReference type="ARBA" id="ARBA00004613"/>
    </source>
</evidence>
<organism evidence="5 6">
    <name type="scientific">Suillus subaureus</name>
    <dbReference type="NCBI Taxonomy" id="48587"/>
    <lineage>
        <taxon>Eukaryota</taxon>
        <taxon>Fungi</taxon>
        <taxon>Dikarya</taxon>
        <taxon>Basidiomycota</taxon>
        <taxon>Agaricomycotina</taxon>
        <taxon>Agaricomycetes</taxon>
        <taxon>Agaricomycetidae</taxon>
        <taxon>Boletales</taxon>
        <taxon>Suillineae</taxon>
        <taxon>Suillaceae</taxon>
        <taxon>Suillus</taxon>
    </lineage>
</organism>
<dbReference type="GO" id="GO:0005576">
    <property type="term" value="C:extracellular region"/>
    <property type="evidence" value="ECO:0007669"/>
    <property type="project" value="UniProtKB-SubCell"/>
</dbReference>
<dbReference type="GeneID" id="64627341"/>
<protein>
    <recommendedName>
        <fullName evidence="4">Crinkler effector protein N-terminal domain-containing protein</fullName>
    </recommendedName>
</protein>
<dbReference type="InterPro" id="IPR045379">
    <property type="entry name" value="Crinkler_N"/>
</dbReference>
<comment type="caution">
    <text evidence="5">The sequence shown here is derived from an EMBL/GenBank/DDBJ whole genome shotgun (WGS) entry which is preliminary data.</text>
</comment>
<dbReference type="RefSeq" id="XP_041188884.1">
    <property type="nucleotide sequence ID" value="XM_041333324.1"/>
</dbReference>
<evidence type="ECO:0000313" key="5">
    <source>
        <dbReference type="EMBL" id="KAG1808892.1"/>
    </source>
</evidence>
<dbReference type="OrthoDB" id="2427869at2759"/>
<sequence length="412" mass="46654">MESHVKLTCVILGNEPNPTVFQINIACMDTVSDLKKLIKERHPVFHNIASSTLQLCKVDLLVDNTLECKLNKLELDPKKWLSPVDAMLKVFDSPPLLKHLHIVIQPPPALRLAPSPPASNLPIRLNCTILGYDFNCIIFQIRIVQMNTVNDLKELIKERNPVFHNIAASTLWLWKVALSDDEKLEHNLNKLELDPKKSLSAMDAMLEVFDSPPQHKHLHIVVQPPPAFLLEHDIDLRATTINDTTYLTNGDTQYKGFCYAIIKVKNKLGSTATKPHMQALLHTAGIMITRVTTWMLLNKKQRVDLICLWDLSDDSMNTDDLDEPNIPGAGPQAEVEFTFRDIDESFEGSSKSGDQTSGERLILNGASDFINQYPESSWTYGKGYTFLNLFNSDENSMYHAKNPYYPFSNQKD</sequence>
<feature type="domain" description="Crinkler effector protein N-terminal" evidence="4">
    <location>
        <begin position="5"/>
        <end position="105"/>
    </location>
</feature>
<name>A0A9P7E1Q1_9AGAM</name>
<gene>
    <name evidence="5" type="ORF">BJ212DRAFT_1302793</name>
</gene>
<keyword evidence="6" id="KW-1185">Reference proteome</keyword>
<keyword evidence="3" id="KW-0964">Secreted</keyword>
<dbReference type="Pfam" id="PF20147">
    <property type="entry name" value="Crinkler"/>
    <property type="match status" value="2"/>
</dbReference>
<reference evidence="5" key="1">
    <citation type="journal article" date="2020" name="New Phytol.">
        <title>Comparative genomics reveals dynamic genome evolution in host specialist ectomycorrhizal fungi.</title>
        <authorList>
            <person name="Lofgren L.A."/>
            <person name="Nguyen N.H."/>
            <person name="Vilgalys R."/>
            <person name="Ruytinx J."/>
            <person name="Liao H.L."/>
            <person name="Branco S."/>
            <person name="Kuo A."/>
            <person name="LaButti K."/>
            <person name="Lipzen A."/>
            <person name="Andreopoulos W."/>
            <person name="Pangilinan J."/>
            <person name="Riley R."/>
            <person name="Hundley H."/>
            <person name="Na H."/>
            <person name="Barry K."/>
            <person name="Grigoriev I.V."/>
            <person name="Stajich J.E."/>
            <person name="Kennedy P.G."/>
        </authorList>
    </citation>
    <scope>NUCLEOTIDE SEQUENCE</scope>
    <source>
        <strain evidence="5">MN1</strain>
    </source>
</reference>